<accession>A0AAJ8LKB3</accession>
<evidence type="ECO:0000256" key="2">
    <source>
        <dbReference type="SAM" id="MobiDB-lite"/>
    </source>
</evidence>
<sequence>MPIPTPQAASFDLFPTLTRAQIDAARTSAWHYTFEDLTFPAMVIDLSSSGEEEAFIHWLESDSIFLPEGSEGANPPPASISPIEESAASSSRPRASSTASNASSSSSSSEAPVYRLPNLNAAIRDALHKYGGAVFPKLNWTSPKDAAFILPQTSSGPLHCQSPSDVYLLLKSSDFISHDLDTERAYGEEEGSAGGRPKIELVLKKYEDINPAREVRCFVRNNALIGVTQRDLNFYDHLQSEETRTQICDTVRELWEDEIRENYEGGPDYIFDLYLSPKMTSAKIIDFQPYRPSTDPLLFTYDELLDITETAFEPPSDSEVTRPRLPIFKIIESRAHPDANRNAPAYQANMMPLEMIEMGEGRNMAEFKEAWDEAVAAGMAG</sequence>
<dbReference type="InterPro" id="IPR009772">
    <property type="entry name" value="CDC123"/>
</dbReference>
<name>A0AAJ8LKB3_9TREE</name>
<evidence type="ECO:0000313" key="4">
    <source>
        <dbReference type="Proteomes" id="UP000322225"/>
    </source>
</evidence>
<reference evidence="3" key="1">
    <citation type="submission" date="2017-08" db="EMBL/GenBank/DDBJ databases">
        <authorList>
            <person name="Cuomo C."/>
            <person name="Billmyre B."/>
            <person name="Heitman J."/>
        </authorList>
    </citation>
    <scope>NUCLEOTIDE SEQUENCE</scope>
    <source>
        <strain evidence="3">CBS 12478</strain>
    </source>
</reference>
<comment type="similarity">
    <text evidence="1">Belongs to the CDC123 family.</text>
</comment>
<dbReference type="Proteomes" id="UP000322225">
    <property type="component" value="Chromosome 5"/>
</dbReference>
<evidence type="ECO:0000313" key="3">
    <source>
        <dbReference type="EMBL" id="WWD18786.1"/>
    </source>
</evidence>
<reference evidence="3" key="2">
    <citation type="submission" date="2024-01" db="EMBL/GenBank/DDBJ databases">
        <title>Comparative genomics of Cryptococcus and Kwoniella reveals pathogenesis evolution and contrasting modes of karyotype evolution via chromosome fusion or intercentromeric recombination.</title>
        <authorList>
            <person name="Coelho M.A."/>
            <person name="David-Palma M."/>
            <person name="Shea T."/>
            <person name="Bowers K."/>
            <person name="McGinley-Smith S."/>
            <person name="Mohammad A.W."/>
            <person name="Gnirke A."/>
            <person name="Yurkov A.M."/>
            <person name="Nowrousian M."/>
            <person name="Sun S."/>
            <person name="Cuomo C.A."/>
            <person name="Heitman J."/>
        </authorList>
    </citation>
    <scope>NUCLEOTIDE SEQUENCE</scope>
    <source>
        <strain evidence="3">CBS 12478</strain>
    </source>
</reference>
<gene>
    <name evidence="3" type="ORF">CI109_103241</name>
</gene>
<dbReference type="Pfam" id="PF07065">
    <property type="entry name" value="D123"/>
    <property type="match status" value="1"/>
</dbReference>
<dbReference type="EMBL" id="CP144055">
    <property type="protein sequence ID" value="WWD18786.1"/>
    <property type="molecule type" value="Genomic_DNA"/>
</dbReference>
<dbReference type="KEGG" id="ksn:43591378"/>
<dbReference type="PANTHER" id="PTHR15323">
    <property type="entry name" value="D123 PROTEIN"/>
    <property type="match status" value="1"/>
</dbReference>
<dbReference type="GO" id="GO:0005737">
    <property type="term" value="C:cytoplasm"/>
    <property type="evidence" value="ECO:0007669"/>
    <property type="project" value="TreeGrafter"/>
</dbReference>
<evidence type="ECO:0000256" key="1">
    <source>
        <dbReference type="ARBA" id="ARBA00011047"/>
    </source>
</evidence>
<dbReference type="PANTHER" id="PTHR15323:SF6">
    <property type="entry name" value="CELL DIVISION CYCLE PROTEIN 123 HOMOLOG"/>
    <property type="match status" value="1"/>
</dbReference>
<keyword evidence="4" id="KW-1185">Reference proteome</keyword>
<dbReference type="AlphaFoldDB" id="A0AAJ8LKB3"/>
<organism evidence="3 4">
    <name type="scientific">Kwoniella shandongensis</name>
    <dbReference type="NCBI Taxonomy" id="1734106"/>
    <lineage>
        <taxon>Eukaryota</taxon>
        <taxon>Fungi</taxon>
        <taxon>Dikarya</taxon>
        <taxon>Basidiomycota</taxon>
        <taxon>Agaricomycotina</taxon>
        <taxon>Tremellomycetes</taxon>
        <taxon>Tremellales</taxon>
        <taxon>Cryptococcaceae</taxon>
        <taxon>Kwoniella</taxon>
    </lineage>
</organism>
<protein>
    <recommendedName>
        <fullName evidence="5">Cell division cycle protein 123</fullName>
    </recommendedName>
</protein>
<dbReference type="RefSeq" id="XP_065823335.1">
    <property type="nucleotide sequence ID" value="XM_065967263.1"/>
</dbReference>
<feature type="compositionally biased region" description="Low complexity" evidence="2">
    <location>
        <begin position="80"/>
        <end position="112"/>
    </location>
</feature>
<evidence type="ECO:0008006" key="5">
    <source>
        <dbReference type="Google" id="ProtNLM"/>
    </source>
</evidence>
<feature type="region of interest" description="Disordered" evidence="2">
    <location>
        <begin position="67"/>
        <end position="112"/>
    </location>
</feature>
<proteinExistence type="inferred from homology"/>
<dbReference type="GeneID" id="43591378"/>